<evidence type="ECO:0000313" key="5">
    <source>
        <dbReference type="EMBL" id="CTQ32159.1"/>
    </source>
</evidence>
<reference evidence="5 6" key="1">
    <citation type="submission" date="2015-07" db="EMBL/GenBank/DDBJ databases">
        <authorList>
            <person name="Noorani M."/>
        </authorList>
    </citation>
    <scope>NUCLEOTIDE SEQUENCE [LARGE SCALE GENOMIC DNA]</scope>
    <source>
        <strain evidence="5 6">CECT 5088</strain>
    </source>
</reference>
<evidence type="ECO:0000256" key="3">
    <source>
        <dbReference type="SAM" id="MobiDB-lite"/>
    </source>
</evidence>
<dbReference type="EC" id="2.4.1.250" evidence="5"/>
<dbReference type="PANTHER" id="PTHR12526">
    <property type="entry name" value="GLYCOSYLTRANSFERASE"/>
    <property type="match status" value="1"/>
</dbReference>
<dbReference type="SUPFAM" id="SSF53756">
    <property type="entry name" value="UDP-Glycosyltransferase/glycogen phosphorylase"/>
    <property type="match status" value="1"/>
</dbReference>
<dbReference type="GO" id="GO:0102710">
    <property type="term" value="F:D-inositol-3-phosphate glycosyltransferase activity"/>
    <property type="evidence" value="ECO:0007669"/>
    <property type="project" value="UniProtKB-EC"/>
</dbReference>
<dbReference type="OrthoDB" id="529131at2"/>
<organism evidence="5 6">
    <name type="scientific">Jannaschia rubra</name>
    <dbReference type="NCBI Taxonomy" id="282197"/>
    <lineage>
        <taxon>Bacteria</taxon>
        <taxon>Pseudomonadati</taxon>
        <taxon>Pseudomonadota</taxon>
        <taxon>Alphaproteobacteria</taxon>
        <taxon>Rhodobacterales</taxon>
        <taxon>Roseobacteraceae</taxon>
        <taxon>Jannaschia</taxon>
    </lineage>
</organism>
<dbReference type="Pfam" id="PF00534">
    <property type="entry name" value="Glycos_transf_1"/>
    <property type="match status" value="1"/>
</dbReference>
<keyword evidence="1 5" id="KW-0328">Glycosyltransferase</keyword>
<dbReference type="CDD" id="cd03801">
    <property type="entry name" value="GT4_PimA-like"/>
    <property type="match status" value="1"/>
</dbReference>
<protein>
    <submittedName>
        <fullName evidence="5">D-inositol 3-phosphate glycosyltransferase</fullName>
        <ecNumber evidence="5">2.4.1.250</ecNumber>
    </submittedName>
</protein>
<feature type="region of interest" description="Disordered" evidence="3">
    <location>
        <begin position="326"/>
        <end position="348"/>
    </location>
</feature>
<proteinExistence type="predicted"/>
<dbReference type="AlphaFoldDB" id="A0A0M6XM43"/>
<accession>A0A0M6XM43</accession>
<dbReference type="RefSeq" id="WP_055681605.1">
    <property type="nucleotide sequence ID" value="NZ_CXPG01000012.1"/>
</dbReference>
<feature type="domain" description="Glycosyl transferase family 1" evidence="4">
    <location>
        <begin position="163"/>
        <end position="325"/>
    </location>
</feature>
<dbReference type="InterPro" id="IPR001296">
    <property type="entry name" value="Glyco_trans_1"/>
</dbReference>
<name>A0A0M6XM43_9RHOB</name>
<evidence type="ECO:0000256" key="2">
    <source>
        <dbReference type="ARBA" id="ARBA00022679"/>
    </source>
</evidence>
<dbReference type="Gene3D" id="3.40.50.2000">
    <property type="entry name" value="Glycogen Phosphorylase B"/>
    <property type="match status" value="1"/>
</dbReference>
<dbReference type="Proteomes" id="UP000048908">
    <property type="component" value="Unassembled WGS sequence"/>
</dbReference>
<sequence>MATILFVVPRFHTNLFFATRALLEADHRVEVAVADVADGEDHTYVRPLCVGPEPDAGSLRALVDRVRPDLVIVRGSPALIRHASVAARRHGREVAVFRYDQRPATRMTSLGRRLRNALGGIPARRITPVPGLQAEAPRDPMAVCIPFPVAALPHDPLARPSDGPVRVLCVGKLAQRRKNQHLLIAALRSLASASRRFELTLVGSSTRQASGAAESFYDAHLAAVRAKPWIELLSDRPFAEMTALYAAHDICVLPSVGEPLGSSPIEGIAYGTIPVVSVEAGSAGFVDHGRTGLRVDMSMDGALTEALASLLDDPALRKRLSDGTRRLAEDELSPARSVARTEALLPTP</sequence>
<gene>
    <name evidence="5" type="primary">mshA</name>
    <name evidence="5" type="ORF">JAN5088_00922</name>
</gene>
<dbReference type="STRING" id="282197.SAMN04488517_10471"/>
<keyword evidence="2 5" id="KW-0808">Transferase</keyword>
<evidence type="ECO:0000256" key="1">
    <source>
        <dbReference type="ARBA" id="ARBA00022676"/>
    </source>
</evidence>
<keyword evidence="6" id="KW-1185">Reference proteome</keyword>
<dbReference type="PANTHER" id="PTHR12526:SF510">
    <property type="entry name" value="D-INOSITOL 3-PHOSPHATE GLYCOSYLTRANSFERASE"/>
    <property type="match status" value="1"/>
</dbReference>
<dbReference type="EMBL" id="CXPG01000012">
    <property type="protein sequence ID" value="CTQ32159.1"/>
    <property type="molecule type" value="Genomic_DNA"/>
</dbReference>
<evidence type="ECO:0000259" key="4">
    <source>
        <dbReference type="Pfam" id="PF00534"/>
    </source>
</evidence>
<evidence type="ECO:0000313" key="6">
    <source>
        <dbReference type="Proteomes" id="UP000048908"/>
    </source>
</evidence>